<reference evidence="3" key="1">
    <citation type="submission" date="2025-08" db="UniProtKB">
        <authorList>
            <consortium name="RefSeq"/>
        </authorList>
    </citation>
    <scope>IDENTIFICATION</scope>
    <source>
        <tissue evidence="3">Gonads</tissue>
    </source>
</reference>
<dbReference type="InParanoid" id="A0A1S3JL83"/>
<protein>
    <submittedName>
        <fullName evidence="3">Uncharacterized protein LOC106174233</fullName>
    </submittedName>
</protein>
<evidence type="ECO:0000313" key="3">
    <source>
        <dbReference type="RefSeq" id="XP_013411138.1"/>
    </source>
</evidence>
<proteinExistence type="predicted"/>
<evidence type="ECO:0000256" key="1">
    <source>
        <dbReference type="SAM" id="MobiDB-lite"/>
    </source>
</evidence>
<organism evidence="2 3">
    <name type="scientific">Lingula anatina</name>
    <name type="common">Brachiopod</name>
    <name type="synonym">Lingula unguis</name>
    <dbReference type="NCBI Taxonomy" id="7574"/>
    <lineage>
        <taxon>Eukaryota</taxon>
        <taxon>Metazoa</taxon>
        <taxon>Spiralia</taxon>
        <taxon>Lophotrochozoa</taxon>
        <taxon>Brachiopoda</taxon>
        <taxon>Linguliformea</taxon>
        <taxon>Lingulata</taxon>
        <taxon>Lingulida</taxon>
        <taxon>Linguloidea</taxon>
        <taxon>Lingulidae</taxon>
        <taxon>Lingula</taxon>
    </lineage>
</organism>
<dbReference type="RefSeq" id="XP_013411138.1">
    <property type="nucleotide sequence ID" value="XM_013555684.1"/>
</dbReference>
<dbReference type="GeneID" id="106174233"/>
<dbReference type="Proteomes" id="UP000085678">
    <property type="component" value="Unplaced"/>
</dbReference>
<sequence length="161" mass="18050">MADSETEQEKLEPELSELDEMFRKILATTAATKLIAHKPKSESLLRSPADSVWSLPWDAPLQANYNTAHDARSVHPGVSTGTIWTNTSGCNTPWTNTPGSSTPVPDNSSRSSSTIIGEEHTIIDTILWDYWEELEYAKYKLYVIAPLMFYREWGVGECTII</sequence>
<dbReference type="AlphaFoldDB" id="A0A1S3JL83"/>
<keyword evidence="2" id="KW-1185">Reference proteome</keyword>
<dbReference type="KEGG" id="lak:106174233"/>
<name>A0A1S3JL83_LINAN</name>
<evidence type="ECO:0000313" key="2">
    <source>
        <dbReference type="Proteomes" id="UP000085678"/>
    </source>
</evidence>
<gene>
    <name evidence="3" type="primary">LOC106174233</name>
</gene>
<accession>A0A1S3JL83</accession>
<feature type="region of interest" description="Disordered" evidence="1">
    <location>
        <begin position="89"/>
        <end position="113"/>
    </location>
</feature>